<proteinExistence type="predicted"/>
<dbReference type="SUPFAM" id="SSF52499">
    <property type="entry name" value="Isochorismatase-like hydrolases"/>
    <property type="match status" value="1"/>
</dbReference>
<comment type="caution">
    <text evidence="4">The sequence shown here is derived from an EMBL/GenBank/DDBJ whole genome shotgun (WGS) entry which is preliminary data.</text>
</comment>
<keyword evidence="2" id="KW-1133">Transmembrane helix</keyword>
<feature type="transmembrane region" description="Helical" evidence="2">
    <location>
        <begin position="6"/>
        <end position="26"/>
    </location>
</feature>
<dbReference type="AlphaFoldDB" id="A0A944CG38"/>
<keyword evidence="2" id="KW-0472">Membrane</keyword>
<dbReference type="GO" id="GO:0016787">
    <property type="term" value="F:hydrolase activity"/>
    <property type="evidence" value="ECO:0007669"/>
    <property type="project" value="UniProtKB-KW"/>
</dbReference>
<evidence type="ECO:0000259" key="3">
    <source>
        <dbReference type="Pfam" id="PF00857"/>
    </source>
</evidence>
<sequence length="223" mass="24442">MELIWLLAAIGGLIIAGLVFWSVMVLRKLGTPTRGAKIDVKTRRRSALVIIDIQEDFTRNTGKNAFDPEERKQVLARTNRLISKARQDGEDVIFVQNVFRDLPVILAMKIASGGIGTPGRDGLRLDREMDVGPEPVFEKSIGDTFSNQDFDAYLAEKGIGSLKLVGLDACHCVQLTAKGALQRGYEVEVIEPALLTAFPEKWPSFSTELIGLGARVSEETAVS</sequence>
<dbReference type="InterPro" id="IPR000868">
    <property type="entry name" value="Isochorismatase-like_dom"/>
</dbReference>
<keyword evidence="1 4" id="KW-0378">Hydrolase</keyword>
<evidence type="ECO:0000256" key="1">
    <source>
        <dbReference type="ARBA" id="ARBA00022801"/>
    </source>
</evidence>
<dbReference type="PANTHER" id="PTHR43540">
    <property type="entry name" value="PEROXYUREIDOACRYLATE/UREIDOACRYLATE AMIDOHYDROLASE-RELATED"/>
    <property type="match status" value="1"/>
</dbReference>
<gene>
    <name evidence="4" type="ORF">DYI23_14080</name>
</gene>
<protein>
    <submittedName>
        <fullName evidence="4">Cysteine hydrolase</fullName>
    </submittedName>
</protein>
<dbReference type="Proteomes" id="UP000705379">
    <property type="component" value="Unassembled WGS sequence"/>
</dbReference>
<dbReference type="Pfam" id="PF00857">
    <property type="entry name" value="Isochorismatase"/>
    <property type="match status" value="1"/>
</dbReference>
<reference evidence="4" key="2">
    <citation type="journal article" date="2021" name="Microorganisms">
        <title>Bacterial Dimethylsulfoniopropionate Biosynthesis in the East China Sea.</title>
        <authorList>
            <person name="Liu J."/>
            <person name="Zhang Y."/>
            <person name="Liu J."/>
            <person name="Zhong H."/>
            <person name="Williams B.T."/>
            <person name="Zheng Y."/>
            <person name="Curson A.R.J."/>
            <person name="Sun C."/>
            <person name="Sun H."/>
            <person name="Song D."/>
            <person name="Wagner Mackenzie B."/>
            <person name="Bermejo Martinez A."/>
            <person name="Todd J.D."/>
            <person name="Zhang X.H."/>
        </authorList>
    </citation>
    <scope>NUCLEOTIDE SEQUENCE</scope>
    <source>
        <strain evidence="4">AESS21</strain>
    </source>
</reference>
<organism evidence="4 5">
    <name type="scientific">Roseibium polysiphoniae</name>
    <dbReference type="NCBI Taxonomy" id="2571221"/>
    <lineage>
        <taxon>Bacteria</taxon>
        <taxon>Pseudomonadati</taxon>
        <taxon>Pseudomonadota</taxon>
        <taxon>Alphaproteobacteria</taxon>
        <taxon>Hyphomicrobiales</taxon>
        <taxon>Stappiaceae</taxon>
        <taxon>Roseibium</taxon>
    </lineage>
</organism>
<dbReference type="InterPro" id="IPR036380">
    <property type="entry name" value="Isochorismatase-like_sf"/>
</dbReference>
<evidence type="ECO:0000313" key="4">
    <source>
        <dbReference type="EMBL" id="MBS8261348.1"/>
    </source>
</evidence>
<evidence type="ECO:0000256" key="2">
    <source>
        <dbReference type="SAM" id="Phobius"/>
    </source>
</evidence>
<reference evidence="4" key="1">
    <citation type="submission" date="2018-08" db="EMBL/GenBank/DDBJ databases">
        <authorList>
            <person name="Jin W."/>
            <person name="Wang H."/>
            <person name="Yang Y."/>
            <person name="Li M."/>
            <person name="Liu J."/>
        </authorList>
    </citation>
    <scope>NUCLEOTIDE SEQUENCE</scope>
    <source>
        <strain evidence="4">AESS21</strain>
    </source>
</reference>
<name>A0A944CG38_9HYPH</name>
<dbReference type="InterPro" id="IPR050272">
    <property type="entry name" value="Isochorismatase-like_hydrls"/>
</dbReference>
<keyword evidence="2" id="KW-0812">Transmembrane</keyword>
<dbReference type="RefSeq" id="WP_213216750.1">
    <property type="nucleotide sequence ID" value="NZ_QTKU01000003.1"/>
</dbReference>
<dbReference type="PANTHER" id="PTHR43540:SF1">
    <property type="entry name" value="ISOCHORISMATASE HYDROLASE"/>
    <property type="match status" value="1"/>
</dbReference>
<dbReference type="EMBL" id="QTKU01000003">
    <property type="protein sequence ID" value="MBS8261348.1"/>
    <property type="molecule type" value="Genomic_DNA"/>
</dbReference>
<accession>A0A944CG38</accession>
<dbReference type="Gene3D" id="3.40.50.850">
    <property type="entry name" value="Isochorismatase-like"/>
    <property type="match status" value="1"/>
</dbReference>
<dbReference type="CDD" id="cd00431">
    <property type="entry name" value="cysteine_hydrolases"/>
    <property type="match status" value="1"/>
</dbReference>
<evidence type="ECO:0000313" key="5">
    <source>
        <dbReference type="Proteomes" id="UP000705379"/>
    </source>
</evidence>
<feature type="domain" description="Isochorismatase-like" evidence="3">
    <location>
        <begin position="46"/>
        <end position="207"/>
    </location>
</feature>